<dbReference type="Proteomes" id="UP000000845">
    <property type="component" value="Chromosome"/>
</dbReference>
<feature type="active site" description="Proton donor/acceptor" evidence="6">
    <location>
        <position position="493"/>
    </location>
</feature>
<dbReference type="PROSITE" id="PS52029">
    <property type="entry name" value="LD_TPASE"/>
    <property type="match status" value="1"/>
</dbReference>
<reference evidence="9 10" key="2">
    <citation type="journal article" date="2010" name="Stand. Genomic Sci.">
        <title>Complete genome sequence of Sebaldella termitidis type strain (NCTC 11300).</title>
        <authorList>
            <person name="Harmon-Smith M."/>
            <person name="Celia L."/>
            <person name="Chertkov O."/>
            <person name="Lapidus A."/>
            <person name="Copeland A."/>
            <person name="Glavina Del Rio T."/>
            <person name="Nolan M."/>
            <person name="Lucas S."/>
            <person name="Tice H."/>
            <person name="Cheng J.F."/>
            <person name="Han C."/>
            <person name="Detter J.C."/>
            <person name="Bruce D."/>
            <person name="Goodwin L."/>
            <person name="Pitluck S."/>
            <person name="Pati A."/>
            <person name="Liolios K."/>
            <person name="Ivanova N."/>
            <person name="Mavromatis K."/>
            <person name="Mikhailova N."/>
            <person name="Chen A."/>
            <person name="Palaniappan K."/>
            <person name="Land M."/>
            <person name="Hauser L."/>
            <person name="Chang Y.J."/>
            <person name="Jeffries C.D."/>
            <person name="Brettin T."/>
            <person name="Goker M."/>
            <person name="Beck B."/>
            <person name="Bristow J."/>
            <person name="Eisen J.A."/>
            <person name="Markowitz V."/>
            <person name="Hugenholtz P."/>
            <person name="Kyrpides N.C."/>
            <person name="Klenk H.P."/>
            <person name="Chen F."/>
        </authorList>
    </citation>
    <scope>NUCLEOTIDE SEQUENCE [LARGE SCALE GENOMIC DNA]</scope>
    <source>
        <strain evidence="10">ATCC 33386 / NCTC 11300</strain>
    </source>
</reference>
<keyword evidence="10" id="KW-1185">Reference proteome</keyword>
<dbReference type="HOGENOM" id="CLU_032552_1_0_0"/>
<evidence type="ECO:0000256" key="5">
    <source>
        <dbReference type="ARBA" id="ARBA00023316"/>
    </source>
</evidence>
<feature type="compositionally biased region" description="Basic and acidic residues" evidence="7">
    <location>
        <begin position="129"/>
        <end position="164"/>
    </location>
</feature>
<dbReference type="RefSeq" id="WP_012861576.1">
    <property type="nucleotide sequence ID" value="NC_013517.1"/>
</dbReference>
<evidence type="ECO:0000256" key="4">
    <source>
        <dbReference type="ARBA" id="ARBA00022984"/>
    </source>
</evidence>
<proteinExistence type="predicted"/>
<dbReference type="GO" id="GO:0008360">
    <property type="term" value="P:regulation of cell shape"/>
    <property type="evidence" value="ECO:0007669"/>
    <property type="project" value="UniProtKB-UniRule"/>
</dbReference>
<dbReference type="eggNOG" id="COG1376">
    <property type="taxonomic scope" value="Bacteria"/>
</dbReference>
<feature type="domain" description="L,D-TPase catalytic" evidence="8">
    <location>
        <begin position="394"/>
        <end position="561"/>
    </location>
</feature>
<reference evidence="10" key="1">
    <citation type="submission" date="2009-09" db="EMBL/GenBank/DDBJ databases">
        <title>The complete chromosome of Sebaldella termitidis ATCC 33386.</title>
        <authorList>
            <consortium name="US DOE Joint Genome Institute (JGI-PGF)"/>
            <person name="Lucas S."/>
            <person name="Copeland A."/>
            <person name="Lapidus A."/>
            <person name="Glavina del Rio T."/>
            <person name="Dalin E."/>
            <person name="Tice H."/>
            <person name="Bruce D."/>
            <person name="Goodwin L."/>
            <person name="Pitluck S."/>
            <person name="Kyrpides N."/>
            <person name="Mavromatis K."/>
            <person name="Ivanova N."/>
            <person name="Mikhailova N."/>
            <person name="Sims D."/>
            <person name="Meincke L."/>
            <person name="Brettin T."/>
            <person name="Detter J.C."/>
            <person name="Han C."/>
            <person name="Larimer F."/>
            <person name="Land M."/>
            <person name="Hauser L."/>
            <person name="Markowitz V."/>
            <person name="Cheng J.F."/>
            <person name="Hugenholtz P."/>
            <person name="Woyke T."/>
            <person name="Wu D."/>
            <person name="Eisen J.A."/>
        </authorList>
    </citation>
    <scope>NUCLEOTIDE SEQUENCE [LARGE SCALE GENOMIC DNA]</scope>
    <source>
        <strain evidence="10">ATCC 33386 / NCTC 11300</strain>
    </source>
</reference>
<keyword evidence="3 6" id="KW-0133">Cell shape</keyword>
<dbReference type="InterPro" id="IPR038063">
    <property type="entry name" value="Transpep_catalytic_dom"/>
</dbReference>
<accession>D1AK66</accession>
<keyword evidence="2" id="KW-0808">Transferase</keyword>
<feature type="region of interest" description="Disordered" evidence="7">
    <location>
        <begin position="120"/>
        <end position="177"/>
    </location>
</feature>
<evidence type="ECO:0000313" key="9">
    <source>
        <dbReference type="EMBL" id="ACZ08982.1"/>
    </source>
</evidence>
<dbReference type="GO" id="GO:0009252">
    <property type="term" value="P:peptidoglycan biosynthetic process"/>
    <property type="evidence" value="ECO:0007669"/>
    <property type="project" value="UniProtKB-UniPathway"/>
</dbReference>
<dbReference type="SUPFAM" id="SSF141523">
    <property type="entry name" value="L,D-transpeptidase catalytic domain-like"/>
    <property type="match status" value="1"/>
</dbReference>
<sequence>MKRKIAVLFMLFSLMIFSELLKVPDKYNGSKMELDGWSLNEKKIDLNQDGQADILLIYYKVVSTNVVTNYVSYINQGNDTYKKDYQTEKVFPTDTFGSEFGKFTNDFIANYFEYKAGKKTTSATQTPVKKPEETVKKPEENTKKPEETPKKPETVPAENPEKQPENTQTAETPGETGYKVLEQYSDKKPDNMTFNLKYNKNAPKDLDNFVFVKSDVKIRKAPNYQSEIIINAKYPEKIKVLRKLDRNSVNSEYDWYEVELSDKRIGYVYADGVLKREFNWNEMANRIDKTNKFLNQAFSEKKDIYVVDQYVALSKDVNTPKDKFGNRENQSIRGYTAPNSKEFINIPDRSILKILDESGGFIKVETLAYGGPYYISSSNKTKLKNANITAEINRFIIVDSESENEAVMEKTDGKWNVITYSFVTTGKDDGASSYATPYGDFLVAYSKPVMVYTRRARSNEQVEDSKKIAGRTDVVIDGEAAYAVRFSGGGYLHGIPASYGPNRDARKATTAKKIGTYRESHKCVRHYDDQIKFIYDWLGNSTPGDKNGYRAPKEPTLVIVM</sequence>
<keyword evidence="4 6" id="KW-0573">Peptidoglycan synthesis</keyword>
<comment type="pathway">
    <text evidence="1 6">Cell wall biogenesis; peptidoglycan biosynthesis.</text>
</comment>
<evidence type="ECO:0000259" key="8">
    <source>
        <dbReference type="PROSITE" id="PS52029"/>
    </source>
</evidence>
<dbReference type="GO" id="GO:0071555">
    <property type="term" value="P:cell wall organization"/>
    <property type="evidence" value="ECO:0007669"/>
    <property type="project" value="UniProtKB-UniRule"/>
</dbReference>
<evidence type="ECO:0000256" key="6">
    <source>
        <dbReference type="PROSITE-ProRule" id="PRU01373"/>
    </source>
</evidence>
<gene>
    <name evidence="9" type="ordered locus">Sterm_2128</name>
</gene>
<keyword evidence="5 6" id="KW-0961">Cell wall biogenesis/degradation</keyword>
<dbReference type="CDD" id="cd16913">
    <property type="entry name" value="YkuD_like"/>
    <property type="match status" value="1"/>
</dbReference>
<evidence type="ECO:0000256" key="3">
    <source>
        <dbReference type="ARBA" id="ARBA00022960"/>
    </source>
</evidence>
<dbReference type="EMBL" id="CP001739">
    <property type="protein sequence ID" value="ACZ08982.1"/>
    <property type="molecule type" value="Genomic_DNA"/>
</dbReference>
<dbReference type="GO" id="GO:0016740">
    <property type="term" value="F:transferase activity"/>
    <property type="evidence" value="ECO:0007669"/>
    <property type="project" value="UniProtKB-KW"/>
</dbReference>
<dbReference type="UniPathway" id="UPA00219"/>
<dbReference type="InterPro" id="IPR005490">
    <property type="entry name" value="LD_TPept_cat_dom"/>
</dbReference>
<evidence type="ECO:0000313" key="10">
    <source>
        <dbReference type="Proteomes" id="UP000000845"/>
    </source>
</evidence>
<dbReference type="STRING" id="526218.Sterm_2128"/>
<name>D1AK66_SEBTE</name>
<dbReference type="KEGG" id="str:Sterm_2128"/>
<dbReference type="AlphaFoldDB" id="D1AK66"/>
<evidence type="ECO:0000256" key="2">
    <source>
        <dbReference type="ARBA" id="ARBA00022679"/>
    </source>
</evidence>
<organism evidence="9 10">
    <name type="scientific">Sebaldella termitidis (strain ATCC 33386 / NCTC 11300)</name>
    <dbReference type="NCBI Taxonomy" id="526218"/>
    <lineage>
        <taxon>Bacteria</taxon>
        <taxon>Fusobacteriati</taxon>
        <taxon>Fusobacteriota</taxon>
        <taxon>Fusobacteriia</taxon>
        <taxon>Fusobacteriales</taxon>
        <taxon>Leptotrichiaceae</taxon>
        <taxon>Sebaldella</taxon>
    </lineage>
</organism>
<dbReference type="Pfam" id="PF03734">
    <property type="entry name" value="YkuD"/>
    <property type="match status" value="1"/>
</dbReference>
<evidence type="ECO:0000256" key="7">
    <source>
        <dbReference type="SAM" id="MobiDB-lite"/>
    </source>
</evidence>
<evidence type="ECO:0000256" key="1">
    <source>
        <dbReference type="ARBA" id="ARBA00004752"/>
    </source>
</evidence>
<feature type="active site" description="Nucleophile" evidence="6">
    <location>
        <position position="523"/>
    </location>
</feature>
<protein>
    <submittedName>
        <fullName evidence="9">ErfK/YbiS/YcfS/YnhG family protein</fullName>
    </submittedName>
</protein>
<dbReference type="Gene3D" id="2.30.30.40">
    <property type="entry name" value="SH3 Domains"/>
    <property type="match status" value="1"/>
</dbReference>
<dbReference type="Gene3D" id="2.40.440.10">
    <property type="entry name" value="L,D-transpeptidase catalytic domain-like"/>
    <property type="match status" value="1"/>
</dbReference>